<dbReference type="EMBL" id="PKQJ01000003">
    <property type="protein sequence ID" value="PLC47181.1"/>
    <property type="molecule type" value="Genomic_DNA"/>
</dbReference>
<feature type="transmembrane region" description="Helical" evidence="8">
    <location>
        <begin position="234"/>
        <end position="257"/>
    </location>
</feature>
<feature type="transmembrane region" description="Helical" evidence="8">
    <location>
        <begin position="208"/>
        <end position="228"/>
    </location>
</feature>
<dbReference type="InterPro" id="IPR052017">
    <property type="entry name" value="TSUP"/>
</dbReference>
<dbReference type="Pfam" id="PF01925">
    <property type="entry name" value="TauE"/>
    <property type="match status" value="1"/>
</dbReference>
<evidence type="ECO:0000313" key="10">
    <source>
        <dbReference type="Proteomes" id="UP000234512"/>
    </source>
</evidence>
<organism evidence="9 10">
    <name type="scientific">Lacticaseibacillus paracasei</name>
    <name type="common">Lactobacillus paracasei</name>
    <dbReference type="NCBI Taxonomy" id="1597"/>
    <lineage>
        <taxon>Bacteria</taxon>
        <taxon>Bacillati</taxon>
        <taxon>Bacillota</taxon>
        <taxon>Bacilli</taxon>
        <taxon>Lactobacillales</taxon>
        <taxon>Lactobacillaceae</taxon>
        <taxon>Lacticaseibacillus</taxon>
    </lineage>
</organism>
<dbReference type="PANTHER" id="PTHR30269">
    <property type="entry name" value="TRANSMEMBRANE PROTEIN YFCA"/>
    <property type="match status" value="1"/>
</dbReference>
<evidence type="ECO:0000256" key="5">
    <source>
        <dbReference type="ARBA" id="ARBA00022692"/>
    </source>
</evidence>
<dbReference type="RefSeq" id="WP_012490764.1">
    <property type="nucleotide sequence ID" value="NC_010999.1"/>
</dbReference>
<dbReference type="AlphaFoldDB" id="A0AB36XDS5"/>
<keyword evidence="7 8" id="KW-0472">Membrane</keyword>
<protein>
    <recommendedName>
        <fullName evidence="8">Probable membrane transporter protein</fullName>
    </recommendedName>
</protein>
<comment type="caution">
    <text evidence="9">The sequence shown here is derived from an EMBL/GenBank/DDBJ whole genome shotgun (WGS) entry which is preliminary data.</text>
</comment>
<evidence type="ECO:0000256" key="7">
    <source>
        <dbReference type="ARBA" id="ARBA00023136"/>
    </source>
</evidence>
<keyword evidence="5 8" id="KW-0812">Transmembrane</keyword>
<evidence type="ECO:0000256" key="6">
    <source>
        <dbReference type="ARBA" id="ARBA00022989"/>
    </source>
</evidence>
<feature type="transmembrane region" description="Helical" evidence="8">
    <location>
        <begin position="144"/>
        <end position="171"/>
    </location>
</feature>
<dbReference type="InterPro" id="IPR002781">
    <property type="entry name" value="TM_pro_TauE-like"/>
</dbReference>
<comment type="similarity">
    <text evidence="2 8">Belongs to the 4-toluene sulfonate uptake permease (TSUP) (TC 2.A.102) family.</text>
</comment>
<evidence type="ECO:0000256" key="8">
    <source>
        <dbReference type="RuleBase" id="RU363041"/>
    </source>
</evidence>
<dbReference type="PANTHER" id="PTHR30269:SF0">
    <property type="entry name" value="MEMBRANE TRANSPORTER PROTEIN YFCA-RELATED"/>
    <property type="match status" value="1"/>
</dbReference>
<keyword evidence="3" id="KW-0813">Transport</keyword>
<keyword evidence="4 8" id="KW-1003">Cell membrane</keyword>
<name>A0AB36XDS5_LACPA</name>
<accession>A0AB36XDS5</accession>
<feature type="transmembrane region" description="Helical" evidence="8">
    <location>
        <begin position="103"/>
        <end position="123"/>
    </location>
</feature>
<gene>
    <name evidence="9" type="ORF">C0Q90_04545</name>
</gene>
<feature type="transmembrane region" description="Helical" evidence="8">
    <location>
        <begin position="33"/>
        <end position="61"/>
    </location>
</feature>
<feature type="transmembrane region" description="Helical" evidence="8">
    <location>
        <begin position="73"/>
        <end position="97"/>
    </location>
</feature>
<comment type="subcellular location">
    <subcellularLocation>
        <location evidence="1 8">Cell membrane</location>
        <topology evidence="1 8">Multi-pass membrane protein</topology>
    </subcellularLocation>
</comment>
<proteinExistence type="inferred from homology"/>
<reference evidence="9 10" key="1">
    <citation type="journal article" date="2018" name="Genome Announc.">
        <title>Draft Genome Sequence of Lactobacillus paracasei DUP 13076, Which Exhibits Potent Antipathogenic Effects against Salmonella enterica Serovars Enteritidis, Typhimurium, and Heidelberg.</title>
        <authorList>
            <person name="Muyyarikkandy M.S."/>
            <person name="Alqahtani F.H."/>
            <person name="Mandoiu I."/>
            <person name="Amalaradjou M.A."/>
        </authorList>
    </citation>
    <scope>NUCLEOTIDE SEQUENCE [LARGE SCALE GENOMIC DNA]</scope>
    <source>
        <strain evidence="9 10">DUP 13076</strain>
    </source>
</reference>
<evidence type="ECO:0000313" key="9">
    <source>
        <dbReference type="EMBL" id="PLC47181.1"/>
    </source>
</evidence>
<dbReference type="Proteomes" id="UP000234512">
    <property type="component" value="Unassembled WGS sequence"/>
</dbReference>
<keyword evidence="6 8" id="KW-1133">Transmembrane helix</keyword>
<sequence length="295" mass="31258">MNFSIFAFLLIAGIGAGLTSTLAGLASLVSYPALLAIGVPPVIANVTNTAALVFTGVGSAVSSLPELRGRGKFLWRLILLVSLGSIFGSALLLIAPAATFEKVVPFFIIAASLLLLFSGRLPTQEHRPGEPARTLTFGQEAAQTIVIFVTGAYAGYFGAAAGVVMLATLTLTVDQPFIVSNSMKNLTGFAANAIATVIYAFTTKIEWLMVIPLGIGLFIGGYIGPIIARRLPVQLLRFIIAALAFLMTHSISIFLAIHSNFLQSLSEIISSVKSRRSSSQKQKHFLAKKNAMDAE</sequence>
<dbReference type="KEGG" id="lce:LC2W_0034"/>
<dbReference type="KEGG" id="lcs:LCBD_0032"/>
<evidence type="ECO:0000256" key="3">
    <source>
        <dbReference type="ARBA" id="ARBA00022448"/>
    </source>
</evidence>
<evidence type="ECO:0000256" key="1">
    <source>
        <dbReference type="ARBA" id="ARBA00004651"/>
    </source>
</evidence>
<evidence type="ECO:0000256" key="2">
    <source>
        <dbReference type="ARBA" id="ARBA00009142"/>
    </source>
</evidence>
<evidence type="ECO:0000256" key="4">
    <source>
        <dbReference type="ARBA" id="ARBA00022475"/>
    </source>
</evidence>
<dbReference type="GO" id="GO:0005886">
    <property type="term" value="C:plasma membrane"/>
    <property type="evidence" value="ECO:0007669"/>
    <property type="project" value="UniProtKB-SubCell"/>
</dbReference>